<gene>
    <name evidence="1" type="ORF">GCM10022287_16730</name>
</gene>
<keyword evidence="2" id="KW-1185">Reference proteome</keyword>
<reference evidence="2" key="1">
    <citation type="journal article" date="2019" name="Int. J. Syst. Evol. Microbiol.">
        <title>The Global Catalogue of Microorganisms (GCM) 10K type strain sequencing project: providing services to taxonomists for standard genome sequencing and annotation.</title>
        <authorList>
            <consortium name="The Broad Institute Genomics Platform"/>
            <consortium name="The Broad Institute Genome Sequencing Center for Infectious Disease"/>
            <person name="Wu L."/>
            <person name="Ma J."/>
        </authorList>
    </citation>
    <scope>NUCLEOTIDE SEQUENCE [LARGE SCALE GENOMIC DNA]</scope>
    <source>
        <strain evidence="2">JCM 17591</strain>
    </source>
</reference>
<dbReference type="RefSeq" id="WP_344753254.1">
    <property type="nucleotide sequence ID" value="NZ_BAABBW010000002.1"/>
</dbReference>
<evidence type="ECO:0000313" key="1">
    <source>
        <dbReference type="EMBL" id="GAA4173803.1"/>
    </source>
</evidence>
<accession>A0ABP7ZZ60</accession>
<sequence length="73" mass="7733">MGTQAVYRTDAGTWQVEKQSDAVYRVSGAGGSTGFVERVGGVWVALEGARLDRCVEVGQSVTFDRAAALLMHG</sequence>
<dbReference type="EMBL" id="BAABBW010000002">
    <property type="protein sequence ID" value="GAA4173803.1"/>
    <property type="molecule type" value="Genomic_DNA"/>
</dbReference>
<dbReference type="Proteomes" id="UP001501079">
    <property type="component" value="Unassembled WGS sequence"/>
</dbReference>
<evidence type="ECO:0000313" key="2">
    <source>
        <dbReference type="Proteomes" id="UP001501079"/>
    </source>
</evidence>
<proteinExistence type="predicted"/>
<organism evidence="1 2">
    <name type="scientific">Gryllotalpicola koreensis</name>
    <dbReference type="NCBI Taxonomy" id="993086"/>
    <lineage>
        <taxon>Bacteria</taxon>
        <taxon>Bacillati</taxon>
        <taxon>Actinomycetota</taxon>
        <taxon>Actinomycetes</taxon>
        <taxon>Micrococcales</taxon>
        <taxon>Microbacteriaceae</taxon>
        <taxon>Gryllotalpicola</taxon>
    </lineage>
</organism>
<protein>
    <recommendedName>
        <fullName evidence="3">Ribosome small subunit-dependent GTPase A</fullName>
    </recommendedName>
</protein>
<name>A0ABP7ZZ60_9MICO</name>
<evidence type="ECO:0008006" key="3">
    <source>
        <dbReference type="Google" id="ProtNLM"/>
    </source>
</evidence>
<comment type="caution">
    <text evidence="1">The sequence shown here is derived from an EMBL/GenBank/DDBJ whole genome shotgun (WGS) entry which is preliminary data.</text>
</comment>